<feature type="transmembrane region" description="Helical" evidence="1">
    <location>
        <begin position="244"/>
        <end position="265"/>
    </location>
</feature>
<feature type="transmembrane region" description="Helical" evidence="1">
    <location>
        <begin position="85"/>
        <end position="107"/>
    </location>
</feature>
<name>A0A1W1CXJ6_9ZZZZ</name>
<keyword evidence="1" id="KW-0812">Transmembrane</keyword>
<feature type="transmembrane region" description="Helical" evidence="1">
    <location>
        <begin position="181"/>
        <end position="207"/>
    </location>
</feature>
<accession>A0A1W1CXJ6</accession>
<feature type="transmembrane region" description="Helical" evidence="1">
    <location>
        <begin position="386"/>
        <end position="408"/>
    </location>
</feature>
<feature type="transmembrane region" description="Helical" evidence="1">
    <location>
        <begin position="277"/>
        <end position="299"/>
    </location>
</feature>
<protein>
    <recommendedName>
        <fullName evidence="3">Transmembrane protein</fullName>
    </recommendedName>
</protein>
<feature type="transmembrane region" description="Helical" evidence="1">
    <location>
        <begin position="146"/>
        <end position="169"/>
    </location>
</feature>
<feature type="transmembrane region" description="Helical" evidence="1">
    <location>
        <begin position="219"/>
        <end position="238"/>
    </location>
</feature>
<dbReference type="AlphaFoldDB" id="A0A1W1CXJ6"/>
<proteinExistence type="predicted"/>
<feature type="transmembrane region" description="Helical" evidence="1">
    <location>
        <begin position="311"/>
        <end position="336"/>
    </location>
</feature>
<sequence>MFKISQDFAPPFKLIAPFFILGSLFYLLSSFSLFSFNVDDFSFANPKVISFAHLFLLGFVMMIIFGAMAQLVPVVLEVGHFGVELFYAIWPLLLIGTLLMVFGFLYSSALLPYGGVVVLISMMIFVGEIFLTIAKVKKLTLVMSSVLISNTFLFFGIIFGLLMALSYAGTISVDISSLLKAHIFSVLGGYISITIMGLSVVLIPMFTLSHSFSLRPLEISISLMGVTVVLAIVASLLHKEWLSLLSGILAISAMLVYAYLVYIIYKIRPRKENDIYAISLMFSYSSLLVSIIVALLYFIVGKENYLLASMWLLFVGFFGFLITGHIYKIIPFLVWFERFSPLVGKQKIPMLADMIPQKSSQAQFVFCAIGVIIVALAILFNSNALIGAGASFLMMGALAFIRSVLYMINFKN</sequence>
<gene>
    <name evidence="2" type="ORF">MNB_SM-5-832</name>
</gene>
<dbReference type="EMBL" id="FPHH01000150">
    <property type="protein sequence ID" value="SFV70588.1"/>
    <property type="molecule type" value="Genomic_DNA"/>
</dbReference>
<keyword evidence="1" id="KW-0472">Membrane</keyword>
<evidence type="ECO:0000256" key="1">
    <source>
        <dbReference type="SAM" id="Phobius"/>
    </source>
</evidence>
<feature type="transmembrane region" description="Helical" evidence="1">
    <location>
        <begin position="362"/>
        <end position="380"/>
    </location>
</feature>
<reference evidence="2" key="1">
    <citation type="submission" date="2016-10" db="EMBL/GenBank/DDBJ databases">
        <authorList>
            <person name="de Groot N.N."/>
        </authorList>
    </citation>
    <scope>NUCLEOTIDE SEQUENCE</scope>
</reference>
<evidence type="ECO:0008006" key="3">
    <source>
        <dbReference type="Google" id="ProtNLM"/>
    </source>
</evidence>
<feature type="transmembrane region" description="Helical" evidence="1">
    <location>
        <begin position="12"/>
        <end position="36"/>
    </location>
</feature>
<keyword evidence="1" id="KW-1133">Transmembrane helix</keyword>
<feature type="transmembrane region" description="Helical" evidence="1">
    <location>
        <begin position="113"/>
        <end position="134"/>
    </location>
</feature>
<feature type="transmembrane region" description="Helical" evidence="1">
    <location>
        <begin position="48"/>
        <end position="73"/>
    </location>
</feature>
<organism evidence="2">
    <name type="scientific">hydrothermal vent metagenome</name>
    <dbReference type="NCBI Taxonomy" id="652676"/>
    <lineage>
        <taxon>unclassified sequences</taxon>
        <taxon>metagenomes</taxon>
        <taxon>ecological metagenomes</taxon>
    </lineage>
</organism>
<evidence type="ECO:0000313" key="2">
    <source>
        <dbReference type="EMBL" id="SFV70588.1"/>
    </source>
</evidence>